<sequence>MIKLTILLKITNIFFDLLKLAKRQAFFDTNICSTAKMSLICH</sequence>
<organism evidence="1 2">
    <name type="scientific">Lachnoanaerobaculum saburreum DSM 3986</name>
    <dbReference type="NCBI Taxonomy" id="887325"/>
    <lineage>
        <taxon>Bacteria</taxon>
        <taxon>Bacillati</taxon>
        <taxon>Bacillota</taxon>
        <taxon>Clostridia</taxon>
        <taxon>Lachnospirales</taxon>
        <taxon>Lachnospiraceae</taxon>
        <taxon>Lachnoanaerobaculum</taxon>
    </lineage>
</organism>
<protein>
    <submittedName>
        <fullName evidence="1">Uncharacterized protein</fullName>
    </submittedName>
</protein>
<gene>
    <name evidence="1" type="ORF">HMPREF0381_2222</name>
</gene>
<comment type="caution">
    <text evidence="1">The sequence shown here is derived from an EMBL/GenBank/DDBJ whole genome shotgun (WGS) entry which is preliminary data.</text>
</comment>
<reference evidence="1 2" key="1">
    <citation type="submission" date="2010-12" db="EMBL/GenBank/DDBJ databases">
        <authorList>
            <person name="Muzny D."/>
            <person name="Qin X."/>
            <person name="Deng J."/>
            <person name="Jiang H."/>
            <person name="Liu Y."/>
            <person name="Qu J."/>
            <person name="Song X.-Z."/>
            <person name="Zhang L."/>
            <person name="Thornton R."/>
            <person name="Coyle M."/>
            <person name="Francisco L."/>
            <person name="Jackson L."/>
            <person name="Javaid M."/>
            <person name="Korchina V."/>
            <person name="Kovar C."/>
            <person name="Mata R."/>
            <person name="Mathew T."/>
            <person name="Ngo R."/>
            <person name="Nguyen L."/>
            <person name="Nguyen N."/>
            <person name="Okwuonu G."/>
            <person name="Ongeri F."/>
            <person name="Pham C."/>
            <person name="Simmons D."/>
            <person name="Wilczek-Boney K."/>
            <person name="Hale W."/>
            <person name="Jakkamsetti A."/>
            <person name="Pham P."/>
            <person name="Ruth R."/>
            <person name="San Lucas F."/>
            <person name="Warren J."/>
            <person name="Zhang J."/>
            <person name="Zhao Z."/>
            <person name="Zhou C."/>
            <person name="Zhu D."/>
            <person name="Lee S."/>
            <person name="Bess C."/>
            <person name="Blankenburg K."/>
            <person name="Forbes L."/>
            <person name="Fu Q."/>
            <person name="Gubbala S."/>
            <person name="Hirani K."/>
            <person name="Jayaseelan J.C."/>
            <person name="Lara F."/>
            <person name="Munidasa M."/>
            <person name="Palculict T."/>
            <person name="Patil S."/>
            <person name="Pu L.-L."/>
            <person name="Saada N."/>
            <person name="Tang L."/>
            <person name="Weissenberger G."/>
            <person name="Zhu Y."/>
            <person name="Hemphill L."/>
            <person name="Shang Y."/>
            <person name="Youmans B."/>
            <person name="Ayvaz T."/>
            <person name="Ross M."/>
            <person name="Santibanez J."/>
            <person name="Aqrawi P."/>
            <person name="Gross S."/>
            <person name="Joshi V."/>
            <person name="Fowler G."/>
            <person name="Nazareth L."/>
            <person name="Reid J."/>
            <person name="Worley K."/>
            <person name="Petrosino J."/>
            <person name="Highlander S."/>
            <person name="Gibbs R."/>
        </authorList>
    </citation>
    <scope>NUCLEOTIDE SEQUENCE [LARGE SCALE GENOMIC DNA]</scope>
    <source>
        <strain evidence="1 2">DSM 3986</strain>
    </source>
</reference>
<name>E6LQI7_9FIRM</name>
<accession>E6LQI7</accession>
<evidence type="ECO:0000313" key="1">
    <source>
        <dbReference type="EMBL" id="EFU75926.1"/>
    </source>
</evidence>
<dbReference type="HOGENOM" id="CLU_3253395_0_0_9"/>
<evidence type="ECO:0000313" key="2">
    <source>
        <dbReference type="Proteomes" id="UP000003434"/>
    </source>
</evidence>
<proteinExistence type="predicted"/>
<dbReference type="Proteomes" id="UP000003434">
    <property type="component" value="Unassembled WGS sequence"/>
</dbReference>
<dbReference type="EMBL" id="AEPW01000085">
    <property type="protein sequence ID" value="EFU75926.1"/>
    <property type="molecule type" value="Genomic_DNA"/>
</dbReference>
<dbReference type="AlphaFoldDB" id="E6LQI7"/>